<protein>
    <submittedName>
        <fullName evidence="10">Scavenger receptor class B member 1-like isoform X1</fullName>
    </submittedName>
</protein>
<feature type="transmembrane region" description="Helical" evidence="8">
    <location>
        <begin position="511"/>
        <end position="532"/>
    </location>
</feature>
<feature type="transmembrane region" description="Helical" evidence="8">
    <location>
        <begin position="76"/>
        <end position="98"/>
    </location>
</feature>
<dbReference type="KEGG" id="tpal:117641809"/>
<evidence type="ECO:0000256" key="5">
    <source>
        <dbReference type="ARBA" id="ARBA00022989"/>
    </source>
</evidence>
<dbReference type="AlphaFoldDB" id="A0A6P8Y6S8"/>
<dbReference type="Proteomes" id="UP000515158">
    <property type="component" value="Unplaced"/>
</dbReference>
<keyword evidence="5 8" id="KW-1133">Transmembrane helix</keyword>
<keyword evidence="4 8" id="KW-0812">Transmembrane</keyword>
<comment type="similarity">
    <text evidence="2">Belongs to the CD36 family.</text>
</comment>
<evidence type="ECO:0000256" key="2">
    <source>
        <dbReference type="ARBA" id="ARBA00010532"/>
    </source>
</evidence>
<organism evidence="10">
    <name type="scientific">Thrips palmi</name>
    <name type="common">Melon thrips</name>
    <dbReference type="NCBI Taxonomy" id="161013"/>
    <lineage>
        <taxon>Eukaryota</taxon>
        <taxon>Metazoa</taxon>
        <taxon>Ecdysozoa</taxon>
        <taxon>Arthropoda</taxon>
        <taxon>Hexapoda</taxon>
        <taxon>Insecta</taxon>
        <taxon>Pterygota</taxon>
        <taxon>Neoptera</taxon>
        <taxon>Paraneoptera</taxon>
        <taxon>Thysanoptera</taxon>
        <taxon>Terebrantia</taxon>
        <taxon>Thripoidea</taxon>
        <taxon>Thripidae</taxon>
        <taxon>Thrips</taxon>
    </lineage>
</organism>
<dbReference type="InParanoid" id="A0A6P8Y6S8"/>
<evidence type="ECO:0000256" key="7">
    <source>
        <dbReference type="ARBA" id="ARBA00023180"/>
    </source>
</evidence>
<accession>A0A6P8Y6S8</accession>
<gene>
    <name evidence="10" type="primary">LOC117641809</name>
</gene>
<evidence type="ECO:0000256" key="4">
    <source>
        <dbReference type="ARBA" id="ARBA00022692"/>
    </source>
</evidence>
<dbReference type="GeneID" id="117641809"/>
<dbReference type="RefSeq" id="XP_034235343.1">
    <property type="nucleotide sequence ID" value="XM_034379452.1"/>
</dbReference>
<keyword evidence="9" id="KW-1185">Reference proteome</keyword>
<dbReference type="Pfam" id="PF01130">
    <property type="entry name" value="CD36"/>
    <property type="match status" value="1"/>
</dbReference>
<evidence type="ECO:0000256" key="1">
    <source>
        <dbReference type="ARBA" id="ARBA00004236"/>
    </source>
</evidence>
<keyword evidence="6 8" id="KW-0472">Membrane</keyword>
<evidence type="ECO:0000256" key="3">
    <source>
        <dbReference type="ARBA" id="ARBA00022475"/>
    </source>
</evidence>
<dbReference type="GO" id="GO:0005737">
    <property type="term" value="C:cytoplasm"/>
    <property type="evidence" value="ECO:0007669"/>
    <property type="project" value="TreeGrafter"/>
</dbReference>
<dbReference type="OrthoDB" id="18585at2759"/>
<name>A0A6P8Y6S8_THRPL</name>
<comment type="subcellular location">
    <subcellularLocation>
        <location evidence="1">Cell membrane</location>
    </subcellularLocation>
</comment>
<dbReference type="InterPro" id="IPR002159">
    <property type="entry name" value="CD36_fam"/>
</dbReference>
<reference evidence="10" key="1">
    <citation type="submission" date="2025-08" db="UniProtKB">
        <authorList>
            <consortium name="RefSeq"/>
        </authorList>
    </citation>
    <scope>IDENTIFICATION</scope>
    <source>
        <tissue evidence="10">Total insect</tissue>
    </source>
</reference>
<evidence type="ECO:0000313" key="10">
    <source>
        <dbReference type="RefSeq" id="XP_034235343.1"/>
    </source>
</evidence>
<evidence type="ECO:0000256" key="8">
    <source>
        <dbReference type="SAM" id="Phobius"/>
    </source>
</evidence>
<dbReference type="GO" id="GO:0005886">
    <property type="term" value="C:plasma membrane"/>
    <property type="evidence" value="ECO:0007669"/>
    <property type="project" value="UniProtKB-SubCell"/>
</dbReference>
<dbReference type="PANTHER" id="PTHR11923">
    <property type="entry name" value="SCAVENGER RECEPTOR CLASS B TYPE-1 SR-B1"/>
    <property type="match status" value="1"/>
</dbReference>
<dbReference type="PRINTS" id="PR01609">
    <property type="entry name" value="CD36FAMILY"/>
</dbReference>
<sequence>MCRGCQLHAMQILMAPNPAPRLTRQLTKQYIRVGQSAKNRLFGVAPHFMQRDNGSGDKKPLQMLVSEKGRMSSVKLGVILVGAFLVAIGILLSSVPWVDFIILKNLKIWNGTLAYSYWQKPGVIRLTKVYVFNMTNQDGFLNNGEKPLLQEIGPFVYREDMEKVNIAFHDNGTVSFQHRKILRFVPEMSVDRKTKIVLPNIPLLTLSTHVSSSFPLVQFVVSTGARTMGLKPFVQLTADQLLFGYDDTLVRLAHSVFPKHLRPQAQMGLLLGRNGTLDEVSTIYTGHAGMEEFGYIDTLNGRKELPYWQSSPCNSIKGSEGSVWPPRAATQSDHLSVYDKDLCRVLPLTRRSSATDDASGIFADLYTPSDDAFTPTAPENLCFCEDPGNPESCPPKGLQNIAPCQYEAPVYLSYPHFLDADPTLVEAVNGLNPDPEVHGTFFKIQPKLGVTISAKVRVQANLWVRNAAHVGAVSKFPTIVFPLMWLEEGVEELTPAIQRWVYLATTVAETAVPVCTYGAIVVGLAMLAGVFVQSYRKVVFTRENLEKGKEKLRRGSSFLVNGQHRLLILRDSYSLLNATPEDATDMDPDPGRDSP</sequence>
<dbReference type="GO" id="GO:0005044">
    <property type="term" value="F:scavenger receptor activity"/>
    <property type="evidence" value="ECO:0007669"/>
    <property type="project" value="TreeGrafter"/>
</dbReference>
<keyword evidence="3" id="KW-1003">Cell membrane</keyword>
<proteinExistence type="inferred from homology"/>
<keyword evidence="7" id="KW-0325">Glycoprotein</keyword>
<evidence type="ECO:0000256" key="6">
    <source>
        <dbReference type="ARBA" id="ARBA00023136"/>
    </source>
</evidence>
<dbReference type="PANTHER" id="PTHR11923:SF88">
    <property type="entry name" value="DEBRIS BUSTER, ISOFORM D"/>
    <property type="match status" value="1"/>
</dbReference>
<evidence type="ECO:0000313" key="9">
    <source>
        <dbReference type="Proteomes" id="UP000515158"/>
    </source>
</evidence>